<name>A0A2I8F4G4_9BURK</name>
<reference evidence="2 3" key="1">
    <citation type="submission" date="2018-01" db="EMBL/GenBank/DDBJ databases">
        <title>Species boundaries and ecological features among Paraburkholderia terrae DSMZ17804T, P. hospita DSMZ17164T and P. caribensis DSMZ13236T.</title>
        <authorList>
            <person name="Pratama A.A."/>
        </authorList>
    </citation>
    <scope>NUCLEOTIDE SEQUENCE [LARGE SCALE GENOMIC DNA]</scope>
    <source>
        <strain evidence="2 3">DSM 17804</strain>
    </source>
</reference>
<sequence>MGFTSMFRQGTRADATSLLSKFMHTRFSEQESAAHMIAYGRSMQVVCGHGKLRLVTDAAHAPPRYGASTARGTAQDAGWRMS</sequence>
<dbReference type="AlphaFoldDB" id="A0A2I8F4G4"/>
<gene>
    <name evidence="2" type="ORF">C2L65_44975</name>
</gene>
<organism evidence="2 3">
    <name type="scientific">Paraburkholderia terrae</name>
    <dbReference type="NCBI Taxonomy" id="311230"/>
    <lineage>
        <taxon>Bacteria</taxon>
        <taxon>Pseudomonadati</taxon>
        <taxon>Pseudomonadota</taxon>
        <taxon>Betaproteobacteria</taxon>
        <taxon>Burkholderiales</taxon>
        <taxon>Burkholderiaceae</taxon>
        <taxon>Paraburkholderia</taxon>
    </lineage>
</organism>
<evidence type="ECO:0000313" key="3">
    <source>
        <dbReference type="Proteomes" id="UP000243502"/>
    </source>
</evidence>
<protein>
    <submittedName>
        <fullName evidence="2">Uncharacterized protein</fullName>
    </submittedName>
</protein>
<dbReference type="EMBL" id="CP026114">
    <property type="protein sequence ID" value="AUT66735.1"/>
    <property type="molecule type" value="Genomic_DNA"/>
</dbReference>
<evidence type="ECO:0000256" key="1">
    <source>
        <dbReference type="SAM" id="MobiDB-lite"/>
    </source>
</evidence>
<dbReference type="KEGG" id="pter:C2L65_44975"/>
<dbReference type="Proteomes" id="UP000243502">
    <property type="component" value="Chromosome 4"/>
</dbReference>
<accession>A0A2I8F4G4</accession>
<evidence type="ECO:0000313" key="2">
    <source>
        <dbReference type="EMBL" id="AUT66735.1"/>
    </source>
</evidence>
<feature type="region of interest" description="Disordered" evidence="1">
    <location>
        <begin position="63"/>
        <end position="82"/>
    </location>
</feature>
<proteinExistence type="predicted"/>